<comment type="caution">
    <text evidence="2">The sequence shown here is derived from an EMBL/GenBank/DDBJ whole genome shotgun (WGS) entry which is preliminary data.</text>
</comment>
<dbReference type="Proteomes" id="UP000763557">
    <property type="component" value="Unassembled WGS sequence"/>
</dbReference>
<feature type="domain" description="Enoyl reductase (ER)" evidence="1">
    <location>
        <begin position="10"/>
        <end position="318"/>
    </location>
</feature>
<dbReference type="Gene3D" id="3.40.50.720">
    <property type="entry name" value="NAD(P)-binding Rossmann-like Domain"/>
    <property type="match status" value="1"/>
</dbReference>
<evidence type="ECO:0000313" key="2">
    <source>
        <dbReference type="EMBL" id="NRN65288.1"/>
    </source>
</evidence>
<proteinExistence type="predicted"/>
<dbReference type="Pfam" id="PF13602">
    <property type="entry name" value="ADH_zinc_N_2"/>
    <property type="match status" value="1"/>
</dbReference>
<dbReference type="SUPFAM" id="SSF51735">
    <property type="entry name" value="NAD(P)-binding Rossmann-fold domains"/>
    <property type="match status" value="1"/>
</dbReference>
<dbReference type="PANTHER" id="PTHR44013:SF1">
    <property type="entry name" value="ZINC-TYPE ALCOHOL DEHYDROGENASE-LIKE PROTEIN C16A3.02C"/>
    <property type="match status" value="1"/>
</dbReference>
<dbReference type="Pfam" id="PF08240">
    <property type="entry name" value="ADH_N"/>
    <property type="match status" value="1"/>
</dbReference>
<dbReference type="SUPFAM" id="SSF50129">
    <property type="entry name" value="GroES-like"/>
    <property type="match status" value="1"/>
</dbReference>
<evidence type="ECO:0000313" key="3">
    <source>
        <dbReference type="Proteomes" id="UP000763557"/>
    </source>
</evidence>
<dbReference type="RefSeq" id="WP_173129041.1">
    <property type="nucleotide sequence ID" value="NZ_CBCSGW010000005.1"/>
</dbReference>
<dbReference type="InterPro" id="IPR020843">
    <property type="entry name" value="ER"/>
</dbReference>
<reference evidence="2 3" key="1">
    <citation type="submission" date="2020-01" db="EMBL/GenBank/DDBJ databases">
        <title>Kibdelosporangium persica a novel Actinomycetes from a hot desert in Iran.</title>
        <authorList>
            <person name="Safaei N."/>
            <person name="Zaburannyi N."/>
            <person name="Mueller R."/>
            <person name="Wink J."/>
        </authorList>
    </citation>
    <scope>NUCLEOTIDE SEQUENCE [LARGE SCALE GENOMIC DNA]</scope>
    <source>
        <strain evidence="2 3">4NS15</strain>
    </source>
</reference>
<dbReference type="EMBL" id="JAAATY010000006">
    <property type="protein sequence ID" value="NRN65288.1"/>
    <property type="molecule type" value="Genomic_DNA"/>
</dbReference>
<keyword evidence="3" id="KW-1185">Reference proteome</keyword>
<dbReference type="CDD" id="cd08267">
    <property type="entry name" value="MDR1"/>
    <property type="match status" value="1"/>
</dbReference>
<name>A0ABX2F1T8_9PSEU</name>
<dbReference type="Gene3D" id="3.90.180.10">
    <property type="entry name" value="Medium-chain alcohol dehydrogenases, catalytic domain"/>
    <property type="match status" value="1"/>
</dbReference>
<protein>
    <submittedName>
        <fullName evidence="2">Alcohol dehydrogenase</fullName>
    </submittedName>
</protein>
<dbReference type="InterPro" id="IPR013154">
    <property type="entry name" value="ADH-like_N"/>
</dbReference>
<sequence>MKAIVQYEYGNSDVMRLKDVDAPTPRPDEVLIEVRAAGVDAGVWHLMTGLPYMIRLGTGLRRPRNPVKGMDVAGRVAAVGAKVTEFKPGDEVFGTCGGAFAEYTTARYNKITKKPPNLTFDQAAAIPGSATAALGAVRDKGEVKAGQRVLVIGAGGGVGSYAVQLAKLAGADVTGLCSTSKLDFVRGIGADEVIDYTKDDFTRDEFDVIIDIAGNRPLKHTRKALSARGTLVVVGGDDGGKITGGTGWMVKAPLLSLFTKHTVRGLISLANLKDLEVLRDLAEAGKITPAIDRTYPLSEVPQAVAYAQAGHAKGKVVITLS</sequence>
<dbReference type="SMART" id="SM00829">
    <property type="entry name" value="PKS_ER"/>
    <property type="match status" value="1"/>
</dbReference>
<dbReference type="PROSITE" id="PS01162">
    <property type="entry name" value="QOR_ZETA_CRYSTAL"/>
    <property type="match status" value="1"/>
</dbReference>
<dbReference type="InterPro" id="IPR011032">
    <property type="entry name" value="GroES-like_sf"/>
</dbReference>
<accession>A0ABX2F1T8</accession>
<evidence type="ECO:0000259" key="1">
    <source>
        <dbReference type="SMART" id="SM00829"/>
    </source>
</evidence>
<dbReference type="InterPro" id="IPR002364">
    <property type="entry name" value="Quin_OxRdtase/zeta-crystal_CS"/>
</dbReference>
<gene>
    <name evidence="2" type="ORF">GC106_24990</name>
</gene>
<organism evidence="2 3">
    <name type="scientific">Kibdelosporangium persicum</name>
    <dbReference type="NCBI Taxonomy" id="2698649"/>
    <lineage>
        <taxon>Bacteria</taxon>
        <taxon>Bacillati</taxon>
        <taxon>Actinomycetota</taxon>
        <taxon>Actinomycetes</taxon>
        <taxon>Pseudonocardiales</taxon>
        <taxon>Pseudonocardiaceae</taxon>
        <taxon>Kibdelosporangium</taxon>
    </lineage>
</organism>
<dbReference type="InterPro" id="IPR036291">
    <property type="entry name" value="NAD(P)-bd_dom_sf"/>
</dbReference>
<dbReference type="InterPro" id="IPR052733">
    <property type="entry name" value="Chloroplast_QOR"/>
</dbReference>
<dbReference type="PANTHER" id="PTHR44013">
    <property type="entry name" value="ZINC-TYPE ALCOHOL DEHYDROGENASE-LIKE PROTEIN C16A3.02C"/>
    <property type="match status" value="1"/>
</dbReference>